<comment type="caution">
    <text evidence="1">The sequence shown here is derived from an EMBL/GenBank/DDBJ whole genome shotgun (WGS) entry which is preliminary data.</text>
</comment>
<name>A0AAD7E3M5_9AGAR</name>
<dbReference type="AlphaFoldDB" id="A0AAD7E3M5"/>
<accession>A0AAD7E3M5</accession>
<evidence type="ECO:0000313" key="1">
    <source>
        <dbReference type="EMBL" id="KAJ7226950.1"/>
    </source>
</evidence>
<sequence>MAVEQYLCLAWTQKYRCAPWVAASFSACGIRGIVVTKLIKKLTVRGRHALPSLTVHGDTVTAIDNYEVSEAHSSLSLQASRRHTRSHHYRWQSPLERAPSAPGLASIYVLAFLTRVTSLLSFATPPLASSYARRSPSQEDWTLPTFVTATVRAGPLGCAGWRAQHGPATVWRTDAAAVPGVTRTTSGPRTALCPSYVSANPPIRPYLLLKHNSSADLAFSSLRNPFNTCATCAQRHEEPTHGDWGALIP</sequence>
<protein>
    <submittedName>
        <fullName evidence="1">Uncharacterized protein</fullName>
    </submittedName>
</protein>
<dbReference type="EMBL" id="JARJCW010000003">
    <property type="protein sequence ID" value="KAJ7226950.1"/>
    <property type="molecule type" value="Genomic_DNA"/>
</dbReference>
<gene>
    <name evidence="1" type="ORF">GGX14DRAFT_555536</name>
</gene>
<dbReference type="Proteomes" id="UP001219525">
    <property type="component" value="Unassembled WGS sequence"/>
</dbReference>
<organism evidence="1 2">
    <name type="scientific">Mycena pura</name>
    <dbReference type="NCBI Taxonomy" id="153505"/>
    <lineage>
        <taxon>Eukaryota</taxon>
        <taxon>Fungi</taxon>
        <taxon>Dikarya</taxon>
        <taxon>Basidiomycota</taxon>
        <taxon>Agaricomycotina</taxon>
        <taxon>Agaricomycetes</taxon>
        <taxon>Agaricomycetidae</taxon>
        <taxon>Agaricales</taxon>
        <taxon>Marasmiineae</taxon>
        <taxon>Mycenaceae</taxon>
        <taxon>Mycena</taxon>
    </lineage>
</organism>
<evidence type="ECO:0000313" key="2">
    <source>
        <dbReference type="Proteomes" id="UP001219525"/>
    </source>
</evidence>
<proteinExistence type="predicted"/>
<keyword evidence="2" id="KW-1185">Reference proteome</keyword>
<reference evidence="1" key="1">
    <citation type="submission" date="2023-03" db="EMBL/GenBank/DDBJ databases">
        <title>Massive genome expansion in bonnet fungi (Mycena s.s.) driven by repeated elements and novel gene families across ecological guilds.</title>
        <authorList>
            <consortium name="Lawrence Berkeley National Laboratory"/>
            <person name="Harder C.B."/>
            <person name="Miyauchi S."/>
            <person name="Viragh M."/>
            <person name="Kuo A."/>
            <person name="Thoen E."/>
            <person name="Andreopoulos B."/>
            <person name="Lu D."/>
            <person name="Skrede I."/>
            <person name="Drula E."/>
            <person name="Henrissat B."/>
            <person name="Morin E."/>
            <person name="Kohler A."/>
            <person name="Barry K."/>
            <person name="LaButti K."/>
            <person name="Morin E."/>
            <person name="Salamov A."/>
            <person name="Lipzen A."/>
            <person name="Mereny Z."/>
            <person name="Hegedus B."/>
            <person name="Baldrian P."/>
            <person name="Stursova M."/>
            <person name="Weitz H."/>
            <person name="Taylor A."/>
            <person name="Grigoriev I.V."/>
            <person name="Nagy L.G."/>
            <person name="Martin F."/>
            <person name="Kauserud H."/>
        </authorList>
    </citation>
    <scope>NUCLEOTIDE SEQUENCE</scope>
    <source>
        <strain evidence="1">9144</strain>
    </source>
</reference>